<organism evidence="1 2">
    <name type="scientific">Trema orientale</name>
    <name type="common">Charcoal tree</name>
    <name type="synonym">Celtis orientalis</name>
    <dbReference type="NCBI Taxonomy" id="63057"/>
    <lineage>
        <taxon>Eukaryota</taxon>
        <taxon>Viridiplantae</taxon>
        <taxon>Streptophyta</taxon>
        <taxon>Embryophyta</taxon>
        <taxon>Tracheophyta</taxon>
        <taxon>Spermatophyta</taxon>
        <taxon>Magnoliopsida</taxon>
        <taxon>eudicotyledons</taxon>
        <taxon>Gunneridae</taxon>
        <taxon>Pentapetalae</taxon>
        <taxon>rosids</taxon>
        <taxon>fabids</taxon>
        <taxon>Rosales</taxon>
        <taxon>Cannabaceae</taxon>
        <taxon>Trema</taxon>
    </lineage>
</organism>
<accession>A0A2P5E831</accession>
<evidence type="ECO:0008006" key="3">
    <source>
        <dbReference type="Google" id="ProtNLM"/>
    </source>
</evidence>
<dbReference type="OrthoDB" id="1435117at2759"/>
<dbReference type="InParanoid" id="A0A2P5E831"/>
<gene>
    <name evidence="1" type="ORF">TorRG33x02_225050</name>
</gene>
<dbReference type="AlphaFoldDB" id="A0A2P5E831"/>
<comment type="caution">
    <text evidence="1">The sequence shown here is derived from an EMBL/GenBank/DDBJ whole genome shotgun (WGS) entry which is preliminary data.</text>
</comment>
<evidence type="ECO:0000313" key="1">
    <source>
        <dbReference type="EMBL" id="PON81686.1"/>
    </source>
</evidence>
<evidence type="ECO:0000313" key="2">
    <source>
        <dbReference type="Proteomes" id="UP000237000"/>
    </source>
</evidence>
<reference evidence="2" key="1">
    <citation type="submission" date="2016-06" db="EMBL/GenBank/DDBJ databases">
        <title>Parallel loss of symbiosis genes in relatives of nitrogen-fixing non-legume Parasponia.</title>
        <authorList>
            <person name="Van Velzen R."/>
            <person name="Holmer R."/>
            <person name="Bu F."/>
            <person name="Rutten L."/>
            <person name="Van Zeijl A."/>
            <person name="Liu W."/>
            <person name="Santuari L."/>
            <person name="Cao Q."/>
            <person name="Sharma T."/>
            <person name="Shen D."/>
            <person name="Roswanjaya Y."/>
            <person name="Wardhani T."/>
            <person name="Kalhor M.S."/>
            <person name="Jansen J."/>
            <person name="Van den Hoogen J."/>
            <person name="Gungor B."/>
            <person name="Hartog M."/>
            <person name="Hontelez J."/>
            <person name="Verver J."/>
            <person name="Yang W.-C."/>
            <person name="Schijlen E."/>
            <person name="Repin R."/>
            <person name="Schilthuizen M."/>
            <person name="Schranz E."/>
            <person name="Heidstra R."/>
            <person name="Miyata K."/>
            <person name="Fedorova E."/>
            <person name="Kohlen W."/>
            <person name="Bisseling T."/>
            <person name="Smit S."/>
            <person name="Geurts R."/>
        </authorList>
    </citation>
    <scope>NUCLEOTIDE SEQUENCE [LARGE SCALE GENOMIC DNA]</scope>
    <source>
        <strain evidence="2">cv. RG33-2</strain>
    </source>
</reference>
<keyword evidence="2" id="KW-1185">Reference proteome</keyword>
<dbReference type="Proteomes" id="UP000237000">
    <property type="component" value="Unassembled WGS sequence"/>
</dbReference>
<name>A0A2P5E831_TREOI</name>
<protein>
    <recommendedName>
        <fullName evidence="3">Reverse transcriptase zinc-binding domain-containing protein</fullName>
    </recommendedName>
</protein>
<proteinExistence type="predicted"/>
<dbReference type="EMBL" id="JXTC01000210">
    <property type="protein sequence ID" value="PON81686.1"/>
    <property type="molecule type" value="Genomic_DNA"/>
</dbReference>
<sequence length="174" mass="20737">MEEISSLTLLLQSVNENEGIPDKKVWKLDNSRVFSSKFLFSEIIKGETPFPSYSFIWQSNEDRNHLFIHCPLASSLWSRMLLEFGVYWVWPKDCQNVLLHASGINSKKEWKKRLWNVAVIATFWSIWIDRNKRIFDDAKEDLNSIWEKVKYLVALWVYDTRFFKDLSFSDLCKD</sequence>